<dbReference type="PANTHER" id="PTHR43795">
    <property type="entry name" value="BIFUNCTIONAL ASPARTATE AMINOTRANSFERASE AND GLUTAMATE/ASPARTATE-PREPHENATE AMINOTRANSFERASE-RELATED"/>
    <property type="match status" value="1"/>
</dbReference>
<protein>
    <recommendedName>
        <fullName evidence="2">Aminotransferase class I/classII large domain-containing protein</fullName>
    </recommendedName>
</protein>
<evidence type="ECO:0000259" key="2">
    <source>
        <dbReference type="Pfam" id="PF00155"/>
    </source>
</evidence>
<dbReference type="InterPro" id="IPR004839">
    <property type="entry name" value="Aminotransferase_I/II_large"/>
</dbReference>
<organism evidence="3">
    <name type="scientific">Amorphochlora amoebiformis</name>
    <dbReference type="NCBI Taxonomy" id="1561963"/>
    <lineage>
        <taxon>Eukaryota</taxon>
        <taxon>Sar</taxon>
        <taxon>Rhizaria</taxon>
        <taxon>Cercozoa</taxon>
        <taxon>Chlorarachniophyceae</taxon>
        <taxon>Amorphochlora</taxon>
    </lineage>
</organism>
<dbReference type="PANTHER" id="PTHR43795:SF39">
    <property type="entry name" value="AMINOTRANSFERASE CLASS I_CLASSII DOMAIN-CONTAINING PROTEIN"/>
    <property type="match status" value="1"/>
</dbReference>
<dbReference type="InterPro" id="IPR015424">
    <property type="entry name" value="PyrdxlP-dep_Trfase"/>
</dbReference>
<evidence type="ECO:0000313" key="3">
    <source>
        <dbReference type="EMBL" id="CAD8463627.1"/>
    </source>
</evidence>
<accession>A0A7S0H9A1</accession>
<dbReference type="InterPro" id="IPR015422">
    <property type="entry name" value="PyrdxlP-dep_Trfase_small"/>
</dbReference>
<dbReference type="InterPro" id="IPR015421">
    <property type="entry name" value="PyrdxlP-dep_Trfase_major"/>
</dbReference>
<reference evidence="3" key="1">
    <citation type="submission" date="2021-01" db="EMBL/GenBank/DDBJ databases">
        <authorList>
            <person name="Corre E."/>
            <person name="Pelletier E."/>
            <person name="Niang G."/>
            <person name="Scheremetjew M."/>
            <person name="Finn R."/>
            <person name="Kale V."/>
            <person name="Holt S."/>
            <person name="Cochrane G."/>
            <person name="Meng A."/>
            <person name="Brown T."/>
            <person name="Cohen L."/>
        </authorList>
    </citation>
    <scope>NUCLEOTIDE SEQUENCE</scope>
    <source>
        <strain evidence="3">CCMP2058</strain>
    </source>
</reference>
<dbReference type="Gene3D" id="3.40.640.10">
    <property type="entry name" value="Type I PLP-dependent aspartate aminotransferase-like (Major domain)"/>
    <property type="match status" value="1"/>
</dbReference>
<dbReference type="Pfam" id="PF00155">
    <property type="entry name" value="Aminotran_1_2"/>
    <property type="match status" value="1"/>
</dbReference>
<dbReference type="GO" id="GO:0008483">
    <property type="term" value="F:transaminase activity"/>
    <property type="evidence" value="ECO:0007669"/>
    <property type="project" value="TreeGrafter"/>
</dbReference>
<dbReference type="EMBL" id="HBEM01033083">
    <property type="protein sequence ID" value="CAD8463627.1"/>
    <property type="molecule type" value="Transcribed_RNA"/>
</dbReference>
<dbReference type="CDD" id="cd00609">
    <property type="entry name" value="AAT_like"/>
    <property type="match status" value="1"/>
</dbReference>
<name>A0A7S0H9A1_9EUKA</name>
<proteinExistence type="predicted"/>
<gene>
    <name evidence="3" type="ORF">LAMO00422_LOCUS22590</name>
</gene>
<dbReference type="InterPro" id="IPR050478">
    <property type="entry name" value="Ethylene_sulfur-biosynth"/>
</dbReference>
<evidence type="ECO:0000256" key="1">
    <source>
        <dbReference type="ARBA" id="ARBA00022898"/>
    </source>
</evidence>
<keyword evidence="1" id="KW-0663">Pyridoxal phosphate</keyword>
<dbReference type="GO" id="GO:0006520">
    <property type="term" value="P:amino acid metabolic process"/>
    <property type="evidence" value="ECO:0007669"/>
    <property type="project" value="TreeGrafter"/>
</dbReference>
<dbReference type="SUPFAM" id="SSF53383">
    <property type="entry name" value="PLP-dependent transferases"/>
    <property type="match status" value="1"/>
</dbReference>
<feature type="domain" description="Aminotransferase class I/classII large" evidence="2">
    <location>
        <begin position="3"/>
        <end position="297"/>
    </location>
</feature>
<dbReference type="PRINTS" id="PR00753">
    <property type="entry name" value="ACCSYNTHASE"/>
</dbReference>
<sequence>MLDNLFCCISEPGDAVLLPRPYYAVFEFDVQCKAGSTIVGVETVGVQPEVKGVERYYPTLKGLEKARDSALQQGLNPKVLLICQPNNPISVCYPKHVMELVWEFAEKHGMHLVSDEIYGAGIHAKQADFWSISRLAADKGRTLGDYVHVIYALSKDFASSGLRCGMMYSENQQVLKSMRKLNDLCQISSHTQWGLSRVFSDTEWIEDFLSKANSRLNDRFKLVKKSLEPEGVKVIEAEAGLFCWLDCRSWLEENTWDAEKKLYQQFFDEAKVLLTPGYSMRTEQPGYFRCCFATHEEVFNEGMKRLKDFGADKLRIEELEEESDDWQTGKYGKFPTTT</sequence>
<dbReference type="GO" id="GO:0030170">
    <property type="term" value="F:pyridoxal phosphate binding"/>
    <property type="evidence" value="ECO:0007669"/>
    <property type="project" value="InterPro"/>
</dbReference>
<dbReference type="Gene3D" id="3.90.1150.10">
    <property type="entry name" value="Aspartate Aminotransferase, domain 1"/>
    <property type="match status" value="1"/>
</dbReference>
<dbReference type="AlphaFoldDB" id="A0A7S0H9A1"/>